<dbReference type="InterPro" id="IPR036390">
    <property type="entry name" value="WH_DNA-bd_sf"/>
</dbReference>
<dbReference type="InterPro" id="IPR030855">
    <property type="entry name" value="Bifunct_BirA"/>
</dbReference>
<dbReference type="Gene3D" id="1.10.10.10">
    <property type="entry name" value="Winged helix-like DNA-binding domain superfamily/Winged helix DNA-binding domain"/>
    <property type="match status" value="1"/>
</dbReference>
<dbReference type="Pfam" id="PF02237">
    <property type="entry name" value="BPL_C"/>
    <property type="match status" value="1"/>
</dbReference>
<dbReference type="InterPro" id="IPR003142">
    <property type="entry name" value="BPL_C"/>
</dbReference>
<protein>
    <recommendedName>
        <fullName evidence="6">Bifunctional ligase/repressor BirA</fullName>
    </recommendedName>
    <alternativeName>
        <fullName evidence="6">Biotin--[acetyl-CoA-carboxylase] ligase</fullName>
        <ecNumber evidence="6">6.3.4.15</ecNumber>
    </alternativeName>
    <alternativeName>
        <fullName evidence="6">Biotin--protein ligase</fullName>
    </alternativeName>
    <alternativeName>
        <fullName evidence="6">Biotin-[acetyl-CoA carboxylase] synthetase</fullName>
    </alternativeName>
</protein>
<evidence type="ECO:0000256" key="3">
    <source>
        <dbReference type="ARBA" id="ARBA00022840"/>
    </source>
</evidence>
<dbReference type="SUPFAM" id="SSF55681">
    <property type="entry name" value="Class II aaRS and biotin synthetases"/>
    <property type="match status" value="1"/>
</dbReference>
<dbReference type="Proteomes" id="UP001500340">
    <property type="component" value="Unassembled WGS sequence"/>
</dbReference>
<evidence type="ECO:0000256" key="1">
    <source>
        <dbReference type="ARBA" id="ARBA00022598"/>
    </source>
</evidence>
<dbReference type="Gene3D" id="3.30.930.10">
    <property type="entry name" value="Bira Bifunctional Protein, Domain 2"/>
    <property type="match status" value="1"/>
</dbReference>
<evidence type="ECO:0000256" key="2">
    <source>
        <dbReference type="ARBA" id="ARBA00022741"/>
    </source>
</evidence>
<dbReference type="InterPro" id="IPR004408">
    <property type="entry name" value="Biotin_CoA_COase_ligase"/>
</dbReference>
<feature type="binding site" evidence="6">
    <location>
        <position position="115"/>
    </location>
    <ligand>
        <name>biotin</name>
        <dbReference type="ChEBI" id="CHEBI:57586"/>
    </ligand>
</feature>
<keyword evidence="5 6" id="KW-0092">Biotin</keyword>
<keyword evidence="3 6" id="KW-0067">ATP-binding</keyword>
<keyword evidence="9" id="KW-1185">Reference proteome</keyword>
<dbReference type="InterPro" id="IPR008988">
    <property type="entry name" value="Transcriptional_repressor_C"/>
</dbReference>
<organism evidence="8 9">
    <name type="scientific">Paenibacillus motobuensis</name>
    <dbReference type="NCBI Taxonomy" id="295324"/>
    <lineage>
        <taxon>Bacteria</taxon>
        <taxon>Bacillati</taxon>
        <taxon>Bacillota</taxon>
        <taxon>Bacilli</taxon>
        <taxon>Bacillales</taxon>
        <taxon>Paenibacillaceae</taxon>
        <taxon>Paenibacillus</taxon>
    </lineage>
</organism>
<dbReference type="GO" id="GO:0016874">
    <property type="term" value="F:ligase activity"/>
    <property type="evidence" value="ECO:0007669"/>
    <property type="project" value="UniProtKB-KW"/>
</dbReference>
<evidence type="ECO:0000256" key="4">
    <source>
        <dbReference type="ARBA" id="ARBA00023125"/>
    </source>
</evidence>
<name>A0ABN0YP22_9BACL</name>
<keyword evidence="6" id="KW-0678">Repressor</keyword>
<dbReference type="InterPro" id="IPR004143">
    <property type="entry name" value="BPL_LPL_catalytic"/>
</dbReference>
<dbReference type="InterPro" id="IPR045864">
    <property type="entry name" value="aa-tRNA-synth_II/BPL/LPL"/>
</dbReference>
<evidence type="ECO:0000256" key="6">
    <source>
        <dbReference type="HAMAP-Rule" id="MF_00978"/>
    </source>
</evidence>
<feature type="binding site" evidence="6">
    <location>
        <begin position="119"/>
        <end position="121"/>
    </location>
    <ligand>
        <name>biotin</name>
        <dbReference type="ChEBI" id="CHEBI:57586"/>
    </ligand>
</feature>
<dbReference type="InterPro" id="IPR036388">
    <property type="entry name" value="WH-like_DNA-bd_sf"/>
</dbReference>
<feature type="domain" description="BPL/LPL catalytic" evidence="7">
    <location>
        <begin position="68"/>
        <end position="259"/>
    </location>
</feature>
<dbReference type="PANTHER" id="PTHR12835">
    <property type="entry name" value="BIOTIN PROTEIN LIGASE"/>
    <property type="match status" value="1"/>
</dbReference>
<dbReference type="Pfam" id="PF03099">
    <property type="entry name" value="BPL_LplA_LipB"/>
    <property type="match status" value="1"/>
</dbReference>
<evidence type="ECO:0000256" key="5">
    <source>
        <dbReference type="ARBA" id="ARBA00023267"/>
    </source>
</evidence>
<comment type="function">
    <text evidence="6">Acts both as a biotin--[acetyl-CoA-carboxylase] ligase and a repressor.</text>
</comment>
<gene>
    <name evidence="6" type="primary">birA</name>
    <name evidence="8" type="ORF">GCM10008933_37350</name>
</gene>
<keyword evidence="1 6" id="KW-0436">Ligase</keyword>
<dbReference type="EC" id="6.3.4.15" evidence="6"/>
<comment type="similarity">
    <text evidence="6">Belongs to the biotin--protein ligase family.</text>
</comment>
<comment type="caution">
    <text evidence="6">Lacks conserved residue(s) required for the propagation of feature annotation.</text>
</comment>
<evidence type="ECO:0000313" key="8">
    <source>
        <dbReference type="EMBL" id="GAA0403434.1"/>
    </source>
</evidence>
<feature type="binding site" evidence="6">
    <location>
        <position position="186"/>
    </location>
    <ligand>
        <name>biotin</name>
        <dbReference type="ChEBI" id="CHEBI:57586"/>
    </ligand>
</feature>
<dbReference type="PROSITE" id="PS51733">
    <property type="entry name" value="BPL_LPL_CATALYTIC"/>
    <property type="match status" value="1"/>
</dbReference>
<accession>A0ABN0YP22</accession>
<dbReference type="PANTHER" id="PTHR12835:SF5">
    <property type="entry name" value="BIOTIN--PROTEIN LIGASE"/>
    <property type="match status" value="1"/>
</dbReference>
<evidence type="ECO:0000259" key="7">
    <source>
        <dbReference type="PROSITE" id="PS51733"/>
    </source>
</evidence>
<dbReference type="CDD" id="cd16442">
    <property type="entry name" value="BPL"/>
    <property type="match status" value="1"/>
</dbReference>
<sequence>MESNRLLQMLLDHPGQYISGEELSRRLSISRTAVWKQINKLRQDGYEFEAVSRKGYRLVHSPERIHGEDVLSRLQTVTFGRQIHVMDVVKTTQDEVRALAEQGAAEGTLVIAEEQTVGRGRQGRKWYSPSGKGIWMSMLLKPRQPIVFAAQLTLLTAVGVCRALRKVSGVDVGIKWPNDLLIEGRKLCGILVESISEDELLKYCIVGIGIDVNLQLEDIPEEIRSVATSLRIESDSKQDRALLIAEILYELEQLYNLYNEEGFAPIGHLWEALSVTIGRQVQIRTPQGESSGFATGLDPSGALLITDQHGKERTIYSGEIQLGRI</sequence>
<dbReference type="Gene3D" id="2.30.30.100">
    <property type="match status" value="1"/>
</dbReference>
<feature type="DNA-binding region" description="H-T-H motif" evidence="6">
    <location>
        <begin position="20"/>
        <end position="39"/>
    </location>
</feature>
<keyword evidence="6" id="KW-0805">Transcription regulation</keyword>
<dbReference type="CDD" id="cd00090">
    <property type="entry name" value="HTH_ARSR"/>
    <property type="match status" value="1"/>
</dbReference>
<dbReference type="SUPFAM" id="SSF50037">
    <property type="entry name" value="C-terminal domain of transcriptional repressors"/>
    <property type="match status" value="1"/>
</dbReference>
<reference evidence="8 9" key="1">
    <citation type="journal article" date="2019" name="Int. J. Syst. Evol. Microbiol.">
        <title>The Global Catalogue of Microorganisms (GCM) 10K type strain sequencing project: providing services to taxonomists for standard genome sequencing and annotation.</title>
        <authorList>
            <consortium name="The Broad Institute Genomics Platform"/>
            <consortium name="The Broad Institute Genome Sequencing Center for Infectious Disease"/>
            <person name="Wu L."/>
            <person name="Ma J."/>
        </authorList>
    </citation>
    <scope>NUCLEOTIDE SEQUENCE [LARGE SCALE GENOMIC DNA]</scope>
    <source>
        <strain evidence="8 9">JCM 12774</strain>
    </source>
</reference>
<keyword evidence="2 6" id="KW-0547">Nucleotide-binding</keyword>
<dbReference type="SUPFAM" id="SSF46785">
    <property type="entry name" value="Winged helix' DNA-binding domain"/>
    <property type="match status" value="1"/>
</dbReference>
<keyword evidence="6" id="KW-0804">Transcription</keyword>
<dbReference type="RefSeq" id="WP_343863637.1">
    <property type="nucleotide sequence ID" value="NZ_BAAACX010000016.1"/>
</dbReference>
<dbReference type="HAMAP" id="MF_00978">
    <property type="entry name" value="Bifunct_BirA"/>
    <property type="match status" value="1"/>
</dbReference>
<dbReference type="Pfam" id="PF08279">
    <property type="entry name" value="HTH_11"/>
    <property type="match status" value="1"/>
</dbReference>
<dbReference type="InterPro" id="IPR013196">
    <property type="entry name" value="HTH_11"/>
</dbReference>
<proteinExistence type="inferred from homology"/>
<comment type="catalytic activity">
    <reaction evidence="6">
        <text>biotin + L-lysyl-[protein] + ATP = N(6)-biotinyl-L-lysyl-[protein] + AMP + diphosphate + H(+)</text>
        <dbReference type="Rhea" id="RHEA:11756"/>
        <dbReference type="Rhea" id="RHEA-COMP:9752"/>
        <dbReference type="Rhea" id="RHEA-COMP:10505"/>
        <dbReference type="ChEBI" id="CHEBI:15378"/>
        <dbReference type="ChEBI" id="CHEBI:29969"/>
        <dbReference type="ChEBI" id="CHEBI:30616"/>
        <dbReference type="ChEBI" id="CHEBI:33019"/>
        <dbReference type="ChEBI" id="CHEBI:57586"/>
        <dbReference type="ChEBI" id="CHEBI:83144"/>
        <dbReference type="ChEBI" id="CHEBI:456215"/>
        <dbReference type="EC" id="6.3.4.15"/>
    </reaction>
</comment>
<comment type="caution">
    <text evidence="8">The sequence shown here is derived from an EMBL/GenBank/DDBJ whole genome shotgun (WGS) entry which is preliminary data.</text>
</comment>
<dbReference type="NCBIfam" id="TIGR00121">
    <property type="entry name" value="birA_ligase"/>
    <property type="match status" value="1"/>
</dbReference>
<dbReference type="InterPro" id="IPR011991">
    <property type="entry name" value="ArsR-like_HTH"/>
</dbReference>
<keyword evidence="4 6" id="KW-0238">DNA-binding</keyword>
<evidence type="ECO:0000313" key="9">
    <source>
        <dbReference type="Proteomes" id="UP001500340"/>
    </source>
</evidence>
<dbReference type="EMBL" id="BAAACX010000016">
    <property type="protein sequence ID" value="GAA0403434.1"/>
    <property type="molecule type" value="Genomic_DNA"/>
</dbReference>